<organism evidence="3 4">
    <name type="scientific">Siccirubricoccus deserti</name>
    <dbReference type="NCBI Taxonomy" id="2013562"/>
    <lineage>
        <taxon>Bacteria</taxon>
        <taxon>Pseudomonadati</taxon>
        <taxon>Pseudomonadota</taxon>
        <taxon>Alphaproteobacteria</taxon>
        <taxon>Acetobacterales</taxon>
        <taxon>Roseomonadaceae</taxon>
        <taxon>Siccirubricoccus</taxon>
    </lineage>
</organism>
<feature type="transmembrane region" description="Helical" evidence="2">
    <location>
        <begin position="440"/>
        <end position="458"/>
    </location>
</feature>
<dbReference type="InterPro" id="IPR050222">
    <property type="entry name" value="MATE_MdtK"/>
</dbReference>
<dbReference type="EMBL" id="JACOMF010000009">
    <property type="protein sequence ID" value="MBC4015717.1"/>
    <property type="molecule type" value="Genomic_DNA"/>
</dbReference>
<dbReference type="Proteomes" id="UP000600101">
    <property type="component" value="Unassembled WGS sequence"/>
</dbReference>
<feature type="transmembrane region" description="Helical" evidence="2">
    <location>
        <begin position="270"/>
        <end position="293"/>
    </location>
</feature>
<name>A0A9X0UCX5_9PROT</name>
<feature type="transmembrane region" description="Helical" evidence="2">
    <location>
        <begin position="150"/>
        <end position="173"/>
    </location>
</feature>
<keyword evidence="1" id="KW-0813">Transport</keyword>
<keyword evidence="2" id="KW-0472">Membrane</keyword>
<dbReference type="PANTHER" id="PTHR43298">
    <property type="entry name" value="MULTIDRUG RESISTANCE PROTEIN NORM-RELATED"/>
    <property type="match status" value="1"/>
</dbReference>
<evidence type="ECO:0000256" key="2">
    <source>
        <dbReference type="SAM" id="Phobius"/>
    </source>
</evidence>
<feature type="transmembrane region" description="Helical" evidence="2">
    <location>
        <begin position="372"/>
        <end position="392"/>
    </location>
</feature>
<dbReference type="GO" id="GO:0005886">
    <property type="term" value="C:plasma membrane"/>
    <property type="evidence" value="ECO:0007669"/>
    <property type="project" value="TreeGrafter"/>
</dbReference>
<feature type="transmembrane region" description="Helical" evidence="2">
    <location>
        <begin position="413"/>
        <end position="434"/>
    </location>
</feature>
<gene>
    <name evidence="3" type="ORF">H7965_10305</name>
</gene>
<dbReference type="CDD" id="cd13131">
    <property type="entry name" value="MATE_NorM_like"/>
    <property type="match status" value="1"/>
</dbReference>
<evidence type="ECO:0000313" key="3">
    <source>
        <dbReference type="EMBL" id="MBC4015717.1"/>
    </source>
</evidence>
<dbReference type="AlphaFoldDB" id="A0A9X0UCX5"/>
<feature type="transmembrane region" description="Helical" evidence="2">
    <location>
        <begin position="212"/>
        <end position="233"/>
    </location>
</feature>
<evidence type="ECO:0000256" key="1">
    <source>
        <dbReference type="ARBA" id="ARBA00022448"/>
    </source>
</evidence>
<comment type="caution">
    <text evidence="3">The sequence shown here is derived from an EMBL/GenBank/DDBJ whole genome shotgun (WGS) entry which is preliminary data.</text>
</comment>
<keyword evidence="4" id="KW-1185">Reference proteome</keyword>
<protein>
    <submittedName>
        <fullName evidence="3">MATE family efflux transporter</fullName>
    </submittedName>
</protein>
<keyword evidence="2" id="KW-1133">Transmembrane helix</keyword>
<feature type="transmembrane region" description="Helical" evidence="2">
    <location>
        <begin position="336"/>
        <end position="357"/>
    </location>
</feature>
<evidence type="ECO:0000313" key="4">
    <source>
        <dbReference type="Proteomes" id="UP000600101"/>
    </source>
</evidence>
<feature type="transmembrane region" description="Helical" evidence="2">
    <location>
        <begin position="108"/>
        <end position="130"/>
    </location>
</feature>
<dbReference type="Pfam" id="PF01554">
    <property type="entry name" value="MatE"/>
    <property type="match status" value="2"/>
</dbReference>
<dbReference type="GO" id="GO:0042910">
    <property type="term" value="F:xenobiotic transmembrane transporter activity"/>
    <property type="evidence" value="ECO:0007669"/>
    <property type="project" value="InterPro"/>
</dbReference>
<feature type="transmembrane region" description="Helical" evidence="2">
    <location>
        <begin position="65"/>
        <end position="87"/>
    </location>
</feature>
<sequence>MGNAGLARRGAARRDRWPEARAVLALAWPLALTNLSQHLLALTNAVILGWHSTEALAAATLGANLYWMLMAPSLGTALAAGPILAQARGHGQLRGGAGRGWVREMRRGARASLLASLILLVPSLLVLWHGEALLLALGQEPALAALAGSYLRAMMWGLVPFAGFIVLRGFLAAMERPGPALWITGAAVVLNAVLCWLLVFGAFGWAGMGMPGAGLASVCADLLMLLGLLALVARDRRLGRFRLLGRFWRWDAARIAEVWRIGLPISGSMLLEIGVFTAAAVAMGWFGAVAVAAHAIALQVAASTFMVPMGIGQAATARVGILAGAGDGAGAARAGWVSIGLGAGFMAATAVALVLGAERIAWGFLDPADPDAAAAAALGAVLLTVAGVFQLADGVQAVAAGALRGLKDTRVPMLLAALGYWGLGMPVGVGLALWAGFGPLGIWVGLAAGLGVVAALMLRRWWRLSQASRDAVAVAVVAV</sequence>
<dbReference type="PANTHER" id="PTHR43298:SF2">
    <property type="entry name" value="FMN_FAD EXPORTER YEEO-RELATED"/>
    <property type="match status" value="1"/>
</dbReference>
<dbReference type="InterPro" id="IPR002528">
    <property type="entry name" value="MATE_fam"/>
</dbReference>
<dbReference type="GO" id="GO:0015297">
    <property type="term" value="F:antiporter activity"/>
    <property type="evidence" value="ECO:0007669"/>
    <property type="project" value="InterPro"/>
</dbReference>
<feature type="transmembrane region" description="Helical" evidence="2">
    <location>
        <begin position="305"/>
        <end position="324"/>
    </location>
</feature>
<feature type="transmembrane region" description="Helical" evidence="2">
    <location>
        <begin position="180"/>
        <end position="206"/>
    </location>
</feature>
<accession>A0A9X0UCX5</accession>
<dbReference type="NCBIfam" id="TIGR00797">
    <property type="entry name" value="matE"/>
    <property type="match status" value="1"/>
</dbReference>
<keyword evidence="2" id="KW-0812">Transmembrane</keyword>
<proteinExistence type="predicted"/>
<reference evidence="3" key="1">
    <citation type="submission" date="2020-08" db="EMBL/GenBank/DDBJ databases">
        <authorList>
            <person name="Hu Y."/>
            <person name="Nguyen S.V."/>
            <person name="Li F."/>
            <person name="Fanning S."/>
        </authorList>
    </citation>
    <scope>NUCLEOTIDE SEQUENCE</scope>
    <source>
        <strain evidence="3">SYSU D8009</strain>
    </source>
</reference>